<dbReference type="EMBL" id="SHKL01000001">
    <property type="protein sequence ID" value="RZT89216.1"/>
    <property type="molecule type" value="Genomic_DNA"/>
</dbReference>
<dbReference type="GO" id="GO:0005886">
    <property type="term" value="C:plasma membrane"/>
    <property type="evidence" value="ECO:0007669"/>
    <property type="project" value="TreeGrafter"/>
</dbReference>
<proteinExistence type="predicted"/>
<evidence type="ECO:0000256" key="2">
    <source>
        <dbReference type="SAM" id="Phobius"/>
    </source>
</evidence>
<keyword evidence="4" id="KW-1185">Reference proteome</keyword>
<feature type="transmembrane region" description="Helical" evidence="2">
    <location>
        <begin position="91"/>
        <end position="111"/>
    </location>
</feature>
<dbReference type="RefSeq" id="WP_130293605.1">
    <property type="nucleotide sequence ID" value="NZ_SHKL01000001.1"/>
</dbReference>
<comment type="caution">
    <text evidence="3">The sequence shown here is derived from an EMBL/GenBank/DDBJ whole genome shotgun (WGS) entry which is preliminary data.</text>
</comment>
<evidence type="ECO:0000256" key="1">
    <source>
        <dbReference type="SAM" id="MobiDB-lite"/>
    </source>
</evidence>
<reference evidence="3 4" key="1">
    <citation type="submission" date="2019-02" db="EMBL/GenBank/DDBJ databases">
        <title>Sequencing the genomes of 1000 actinobacteria strains.</title>
        <authorList>
            <person name="Klenk H.-P."/>
        </authorList>
    </citation>
    <scope>NUCLEOTIDE SEQUENCE [LARGE SCALE GENOMIC DNA]</scope>
    <source>
        <strain evidence="3 4">DSM 45779</strain>
    </source>
</reference>
<feature type="transmembrane region" description="Helical" evidence="2">
    <location>
        <begin position="56"/>
        <end position="79"/>
    </location>
</feature>
<dbReference type="Proteomes" id="UP000291591">
    <property type="component" value="Unassembled WGS sequence"/>
</dbReference>
<dbReference type="InterPro" id="IPR008523">
    <property type="entry name" value="DUF805"/>
</dbReference>
<evidence type="ECO:0000313" key="4">
    <source>
        <dbReference type="Proteomes" id="UP000291591"/>
    </source>
</evidence>
<sequence length="139" mass="15410">MQWYLKVLRQYADFSGRARRKEFWMFVLFNVIVAIVLSILDNALGLSTSTATESGFYYSAGILTSIYQLAVLIPSLAVGARRLHDTGRSGWWQLIAFIPLVGAIILIVFWASDGHRGPNQHGPNPKELAAPGAQPYNMA</sequence>
<keyword evidence="2" id="KW-1133">Transmembrane helix</keyword>
<name>A0A4Q7V475_PSEST</name>
<organism evidence="3 4">
    <name type="scientific">Pseudonocardia sediminis</name>
    <dbReference type="NCBI Taxonomy" id="1397368"/>
    <lineage>
        <taxon>Bacteria</taxon>
        <taxon>Bacillati</taxon>
        <taxon>Actinomycetota</taxon>
        <taxon>Actinomycetes</taxon>
        <taxon>Pseudonocardiales</taxon>
        <taxon>Pseudonocardiaceae</taxon>
        <taxon>Pseudonocardia</taxon>
    </lineage>
</organism>
<dbReference type="PANTHER" id="PTHR34980">
    <property type="entry name" value="INNER MEMBRANE PROTEIN-RELATED-RELATED"/>
    <property type="match status" value="1"/>
</dbReference>
<dbReference type="AlphaFoldDB" id="A0A4Q7V475"/>
<evidence type="ECO:0000313" key="3">
    <source>
        <dbReference type="EMBL" id="RZT89216.1"/>
    </source>
</evidence>
<gene>
    <name evidence="3" type="ORF">EV383_6176</name>
</gene>
<keyword evidence="2" id="KW-0812">Transmembrane</keyword>
<feature type="region of interest" description="Disordered" evidence="1">
    <location>
        <begin position="118"/>
        <end position="139"/>
    </location>
</feature>
<protein>
    <submittedName>
        <fullName evidence="3">Uncharacterized membrane protein YhaH (DUF805 family)</fullName>
    </submittedName>
</protein>
<feature type="transmembrane region" description="Helical" evidence="2">
    <location>
        <begin position="23"/>
        <end position="44"/>
    </location>
</feature>
<dbReference type="OrthoDB" id="9812349at2"/>
<keyword evidence="2" id="KW-0472">Membrane</keyword>
<dbReference type="Pfam" id="PF05656">
    <property type="entry name" value="DUF805"/>
    <property type="match status" value="1"/>
</dbReference>
<accession>A0A4Q7V475</accession>
<dbReference type="PANTHER" id="PTHR34980:SF2">
    <property type="entry name" value="INNER MEMBRANE PROTEIN YHAH-RELATED"/>
    <property type="match status" value="1"/>
</dbReference>